<organism evidence="3">
    <name type="scientific">Colletotrichum graminicola (strain M1.001 / M2 / FGSC 10212)</name>
    <name type="common">Maize anthracnose fungus</name>
    <name type="synonym">Glomerella graminicola</name>
    <dbReference type="NCBI Taxonomy" id="645133"/>
    <lineage>
        <taxon>Eukaryota</taxon>
        <taxon>Fungi</taxon>
        <taxon>Dikarya</taxon>
        <taxon>Ascomycota</taxon>
        <taxon>Pezizomycotina</taxon>
        <taxon>Sordariomycetes</taxon>
        <taxon>Hypocreomycetidae</taxon>
        <taxon>Glomerellales</taxon>
        <taxon>Glomerellaceae</taxon>
        <taxon>Colletotrichum</taxon>
        <taxon>Colletotrichum graminicola species complex</taxon>
    </lineage>
</organism>
<proteinExistence type="predicted"/>
<reference evidence="3" key="1">
    <citation type="journal article" date="2012" name="Nat. Genet.">
        <title>Lifestyle transitions in plant pathogenic Colletotrichum fungi deciphered by genome and transcriptome analyses.</title>
        <authorList>
            <person name="O'Connell R.J."/>
            <person name="Thon M.R."/>
            <person name="Hacquard S."/>
            <person name="Amyotte S.G."/>
            <person name="Kleemann J."/>
            <person name="Torres M.F."/>
            <person name="Damm U."/>
            <person name="Buiate E.A."/>
            <person name="Epstein L."/>
            <person name="Alkan N."/>
            <person name="Altmueller J."/>
            <person name="Alvarado-Balderrama L."/>
            <person name="Bauser C.A."/>
            <person name="Becker C."/>
            <person name="Birren B.W."/>
            <person name="Chen Z."/>
            <person name="Choi J."/>
            <person name="Crouch J.A."/>
            <person name="Duvick J.P."/>
            <person name="Farman M.A."/>
            <person name="Gan P."/>
            <person name="Heiman D."/>
            <person name="Henrissat B."/>
            <person name="Howard R.J."/>
            <person name="Kabbage M."/>
            <person name="Koch C."/>
            <person name="Kracher B."/>
            <person name="Kubo Y."/>
            <person name="Law A.D."/>
            <person name="Lebrun M.-H."/>
            <person name="Lee Y.-H."/>
            <person name="Miyara I."/>
            <person name="Moore N."/>
            <person name="Neumann U."/>
            <person name="Nordstroem K."/>
            <person name="Panaccione D.G."/>
            <person name="Panstruga R."/>
            <person name="Place M."/>
            <person name="Proctor R.H."/>
            <person name="Prusky D."/>
            <person name="Rech G."/>
            <person name="Reinhardt R."/>
            <person name="Rollins J.A."/>
            <person name="Rounsley S."/>
            <person name="Schardl C.L."/>
            <person name="Schwartz D.C."/>
            <person name="Shenoy N."/>
            <person name="Shirasu K."/>
            <person name="Sikhakolli U.R."/>
            <person name="Stueber K."/>
            <person name="Sukno S.A."/>
            <person name="Sweigard J.A."/>
            <person name="Takano Y."/>
            <person name="Takahara H."/>
            <person name="Trail F."/>
            <person name="van der Does H.C."/>
            <person name="Voll L.M."/>
            <person name="Will I."/>
            <person name="Young S."/>
            <person name="Zeng Q."/>
            <person name="Zhang J."/>
            <person name="Zhou S."/>
            <person name="Dickman M.B."/>
            <person name="Schulze-Lefert P."/>
            <person name="Ver Loren van Themaat E."/>
            <person name="Ma L.-J."/>
            <person name="Vaillancourt L.J."/>
        </authorList>
    </citation>
    <scope>NUCLEOTIDE SEQUENCE [LARGE SCALE GENOMIC DNA]</scope>
    <source>
        <strain evidence="3">M1.001 / M2 / FGSC 10212</strain>
    </source>
</reference>
<dbReference type="GeneID" id="24407049"/>
<accession>E3Q5P9</accession>
<keyword evidence="1" id="KW-1133">Transmembrane helix</keyword>
<dbReference type="HOGENOM" id="CLU_1844927_0_0_1"/>
<feature type="transmembrane region" description="Helical" evidence="1">
    <location>
        <begin position="24"/>
        <end position="45"/>
    </location>
</feature>
<dbReference type="Proteomes" id="UP000008782">
    <property type="component" value="Unassembled WGS sequence"/>
</dbReference>
<evidence type="ECO:0000256" key="1">
    <source>
        <dbReference type="SAM" id="Phobius"/>
    </source>
</evidence>
<dbReference type="VEuPathDB" id="FungiDB:GLRG_01684"/>
<name>E3Q5P9_COLGM</name>
<evidence type="ECO:0000313" key="2">
    <source>
        <dbReference type="EMBL" id="EFQ26540.1"/>
    </source>
</evidence>
<gene>
    <name evidence="2" type="ORF">GLRG_01684</name>
</gene>
<sequence>MLGTALLPVPWPGTSNYDAIRPKFFPLLGLSFLVYHYSFAIRLVFALSGTFRSVSVAVTTSPIHLSIGWHHFPSISLRDYSRHGNQPGTNSVTRSLQAPSNPTSLGLVNESGSTAGRRTDLDHASWRKWRAVLECSGTF</sequence>
<dbReference type="EMBL" id="GG697334">
    <property type="protein sequence ID" value="EFQ26540.1"/>
    <property type="molecule type" value="Genomic_DNA"/>
</dbReference>
<dbReference type="AlphaFoldDB" id="E3Q5P9"/>
<keyword evidence="1" id="KW-0472">Membrane</keyword>
<evidence type="ECO:0000313" key="3">
    <source>
        <dbReference type="Proteomes" id="UP000008782"/>
    </source>
</evidence>
<protein>
    <submittedName>
        <fullName evidence="2">Uncharacterized protein</fullName>
    </submittedName>
</protein>
<keyword evidence="1" id="KW-0812">Transmembrane</keyword>
<dbReference type="RefSeq" id="XP_008090560.1">
    <property type="nucleotide sequence ID" value="XM_008092369.1"/>
</dbReference>
<keyword evidence="3" id="KW-1185">Reference proteome</keyword>